<dbReference type="InterPro" id="IPR050515">
    <property type="entry name" value="Beta-lactam/transpept"/>
</dbReference>
<dbReference type="GO" id="GO:0005886">
    <property type="term" value="C:plasma membrane"/>
    <property type="evidence" value="ECO:0007669"/>
    <property type="project" value="UniProtKB-SubCell"/>
</dbReference>
<dbReference type="Gene3D" id="3.40.710.10">
    <property type="entry name" value="DD-peptidase/beta-lactamase superfamily"/>
    <property type="match status" value="1"/>
</dbReference>
<dbReference type="SUPFAM" id="SSF56519">
    <property type="entry name" value="Penicillin binding protein dimerisation domain"/>
    <property type="match status" value="1"/>
</dbReference>
<evidence type="ECO:0000256" key="6">
    <source>
        <dbReference type="ARBA" id="ARBA00022670"/>
    </source>
</evidence>
<dbReference type="EMBL" id="QMIE01000006">
    <property type="protein sequence ID" value="TVM17579.1"/>
    <property type="molecule type" value="Genomic_DNA"/>
</dbReference>
<evidence type="ECO:0000256" key="5">
    <source>
        <dbReference type="ARBA" id="ARBA00022645"/>
    </source>
</evidence>
<dbReference type="GO" id="GO:0006508">
    <property type="term" value="P:proteolysis"/>
    <property type="evidence" value="ECO:0007669"/>
    <property type="project" value="UniProtKB-KW"/>
</dbReference>
<dbReference type="GO" id="GO:0071972">
    <property type="term" value="F:peptidoglycan L,D-transpeptidase activity"/>
    <property type="evidence" value="ECO:0007669"/>
    <property type="project" value="TreeGrafter"/>
</dbReference>
<keyword evidence="4" id="KW-0997">Cell inner membrane</keyword>
<keyword evidence="6" id="KW-0645">Protease</keyword>
<dbReference type="InterPro" id="IPR012338">
    <property type="entry name" value="Beta-lactam/transpept-like"/>
</dbReference>
<dbReference type="GO" id="GO:0071555">
    <property type="term" value="P:cell wall organization"/>
    <property type="evidence" value="ECO:0007669"/>
    <property type="project" value="UniProtKB-KW"/>
</dbReference>
<evidence type="ECO:0000256" key="10">
    <source>
        <dbReference type="ARBA" id="ARBA00022984"/>
    </source>
</evidence>
<dbReference type="SUPFAM" id="SSF56601">
    <property type="entry name" value="beta-lactamase/transpeptidase-like"/>
    <property type="match status" value="1"/>
</dbReference>
<evidence type="ECO:0000256" key="12">
    <source>
        <dbReference type="ARBA" id="ARBA00023136"/>
    </source>
</evidence>
<evidence type="ECO:0000259" key="15">
    <source>
        <dbReference type="Pfam" id="PF00905"/>
    </source>
</evidence>
<evidence type="ECO:0000256" key="4">
    <source>
        <dbReference type="ARBA" id="ARBA00022519"/>
    </source>
</evidence>
<dbReference type="GO" id="GO:0009252">
    <property type="term" value="P:peptidoglycan biosynthetic process"/>
    <property type="evidence" value="ECO:0007669"/>
    <property type="project" value="UniProtKB-KW"/>
</dbReference>
<evidence type="ECO:0000256" key="2">
    <source>
        <dbReference type="ARBA" id="ARBA00004236"/>
    </source>
</evidence>
<evidence type="ECO:0000256" key="14">
    <source>
        <dbReference type="SAM" id="Phobius"/>
    </source>
</evidence>
<dbReference type="Gene3D" id="3.90.1310.10">
    <property type="entry name" value="Penicillin-binding protein 2a (Domain 2)"/>
    <property type="match status" value="1"/>
</dbReference>
<feature type="domain" description="Penicillin-binding protein dimerisation" evidence="16">
    <location>
        <begin position="62"/>
        <end position="231"/>
    </location>
</feature>
<accession>A0A7M3MEY6</accession>
<dbReference type="NCBIfam" id="TIGR03423">
    <property type="entry name" value="pbp2_mrdA"/>
    <property type="match status" value="1"/>
</dbReference>
<protein>
    <submittedName>
        <fullName evidence="17">Penicillin-binding protein 2</fullName>
    </submittedName>
</protein>
<dbReference type="RefSeq" id="WP_144302697.1">
    <property type="nucleotide sequence ID" value="NZ_QMIE01000006.1"/>
</dbReference>
<dbReference type="GO" id="GO:0008658">
    <property type="term" value="F:penicillin binding"/>
    <property type="evidence" value="ECO:0007669"/>
    <property type="project" value="InterPro"/>
</dbReference>
<dbReference type="Pfam" id="PF03717">
    <property type="entry name" value="PBP_dimer"/>
    <property type="match status" value="1"/>
</dbReference>
<comment type="subcellular location">
    <subcellularLocation>
        <location evidence="2">Cell membrane</location>
    </subcellularLocation>
    <subcellularLocation>
        <location evidence="1">Membrane</location>
        <topology evidence="1">Single-pass membrane protein</topology>
    </subcellularLocation>
</comment>
<keyword evidence="12 14" id="KW-0472">Membrane</keyword>
<dbReference type="OrthoDB" id="9766847at2"/>
<dbReference type="InterPro" id="IPR005311">
    <property type="entry name" value="PBP_dimer"/>
</dbReference>
<evidence type="ECO:0000256" key="3">
    <source>
        <dbReference type="ARBA" id="ARBA00022475"/>
    </source>
</evidence>
<keyword evidence="5" id="KW-0121">Carboxypeptidase</keyword>
<reference evidence="17 18" key="1">
    <citation type="submission" date="2018-06" db="EMBL/GenBank/DDBJ databases">
        <title>Complete genome of Desulfovibrio indonesiensis P37SLT.</title>
        <authorList>
            <person name="Crispim J.S."/>
            <person name="Vidigal P.M.P."/>
            <person name="Silva L.C.F."/>
            <person name="Laguardia C.N."/>
            <person name="Araujo L.C."/>
            <person name="Dias R.S."/>
            <person name="Sousa M.P."/>
            <person name="Paula S.O."/>
            <person name="Silva C."/>
        </authorList>
    </citation>
    <scope>NUCLEOTIDE SEQUENCE [LARGE SCALE GENOMIC DNA]</scope>
    <source>
        <strain evidence="17 18">P37SLT</strain>
    </source>
</reference>
<sequence length="602" mass="67074">MPIRSESSQDSHPAPKLGLILIQVLILALFFAFGLRFWYLQVHKGEDFEAKARQNQLREEEVYAPRGRILDRSGELLAVNQPAYALAIVREDVEDEEATLRKVAEWTSIPYEQLSERLEAGRKKIKPFDRLILVPDIEFELLSLIESNKVYWPGLEIVIRPRRVYRQGPLLAHVLGYVAEANEKELKERPELSMGDMVGKQGLEYMIEDTLRGDKGLKRVEVDATGRRLKEFMIEQPVAGQSVALSIDLPLQEKAFSLLEGQAGGIVVLDPDTGKVLSLVTQPSYDNNAFAAGLTKTQWNALRSHPRNPLQNRVIQSVYPPGSVWKLLVAGCALHEGMLDPKATTFCSGSYRLGRRVFRCWKKGGHGHVDLMKGLVDSCDVYFYQLGERLGVDRISEYAFACGFGNPTGIALPHEKGGLVPTRAWKRERFNEPWHGGENLNLAIGQGFTLAHPLQVARFVAALLNGGVLYRPSLLLDEEPEAQGEIPLSEAHRKLILESMIKTVEDGTARRIKRPDAVLGGKTGTAQVVRLGTERLDAEDIPYKHRDHAWMASWGQKGDQRYVVVCMVEHGGGGGSTAGPIVREIFRHLFGEPEEKVAGSGN</sequence>
<keyword evidence="8" id="KW-0378">Hydrolase</keyword>
<evidence type="ECO:0000256" key="9">
    <source>
        <dbReference type="ARBA" id="ARBA00022960"/>
    </source>
</evidence>
<keyword evidence="11 14" id="KW-1133">Transmembrane helix</keyword>
<keyword evidence="9" id="KW-0133">Cell shape</keyword>
<name>A0A7M3MEY6_9BACT</name>
<dbReference type="PANTHER" id="PTHR30627:SF2">
    <property type="entry name" value="PEPTIDOGLYCAN D,D-TRANSPEPTIDASE MRDA"/>
    <property type="match status" value="1"/>
</dbReference>
<keyword evidence="7 14" id="KW-0812">Transmembrane</keyword>
<evidence type="ECO:0000256" key="7">
    <source>
        <dbReference type="ARBA" id="ARBA00022692"/>
    </source>
</evidence>
<evidence type="ECO:0000259" key="16">
    <source>
        <dbReference type="Pfam" id="PF03717"/>
    </source>
</evidence>
<evidence type="ECO:0000313" key="18">
    <source>
        <dbReference type="Proteomes" id="UP000448292"/>
    </source>
</evidence>
<keyword evidence="18" id="KW-1185">Reference proteome</keyword>
<evidence type="ECO:0000256" key="1">
    <source>
        <dbReference type="ARBA" id="ARBA00004167"/>
    </source>
</evidence>
<feature type="domain" description="Penicillin-binding protein transpeptidase" evidence="15">
    <location>
        <begin position="264"/>
        <end position="586"/>
    </location>
</feature>
<dbReference type="Gene3D" id="3.30.1390.30">
    <property type="entry name" value="Penicillin-binding protein 2a, domain 3"/>
    <property type="match status" value="1"/>
</dbReference>
<keyword evidence="3" id="KW-1003">Cell membrane</keyword>
<comment type="caution">
    <text evidence="17">The sequence shown here is derived from an EMBL/GenBank/DDBJ whole genome shotgun (WGS) entry which is preliminary data.</text>
</comment>
<feature type="transmembrane region" description="Helical" evidence="14">
    <location>
        <begin position="20"/>
        <end position="39"/>
    </location>
</feature>
<proteinExistence type="predicted"/>
<dbReference type="GO" id="GO:0008360">
    <property type="term" value="P:regulation of cell shape"/>
    <property type="evidence" value="ECO:0007669"/>
    <property type="project" value="UniProtKB-KW"/>
</dbReference>
<evidence type="ECO:0000256" key="13">
    <source>
        <dbReference type="ARBA" id="ARBA00023316"/>
    </source>
</evidence>
<dbReference type="AlphaFoldDB" id="A0A7M3MEY6"/>
<dbReference type="InterPro" id="IPR036138">
    <property type="entry name" value="PBP_dimer_sf"/>
</dbReference>
<keyword evidence="10" id="KW-0573">Peptidoglycan synthesis</keyword>
<dbReference type="Pfam" id="PF00905">
    <property type="entry name" value="Transpeptidase"/>
    <property type="match status" value="1"/>
</dbReference>
<evidence type="ECO:0000256" key="11">
    <source>
        <dbReference type="ARBA" id="ARBA00022989"/>
    </source>
</evidence>
<dbReference type="GO" id="GO:0009002">
    <property type="term" value="F:serine-type D-Ala-D-Ala carboxypeptidase activity"/>
    <property type="evidence" value="ECO:0007669"/>
    <property type="project" value="InterPro"/>
</dbReference>
<dbReference type="InterPro" id="IPR017790">
    <property type="entry name" value="Penicillin-binding_protein_2"/>
</dbReference>
<dbReference type="Proteomes" id="UP000448292">
    <property type="component" value="Unassembled WGS sequence"/>
</dbReference>
<evidence type="ECO:0000313" key="17">
    <source>
        <dbReference type="EMBL" id="TVM17579.1"/>
    </source>
</evidence>
<gene>
    <name evidence="17" type="primary">mrdA</name>
    <name evidence="17" type="ORF">DPQ33_07990</name>
</gene>
<dbReference type="PANTHER" id="PTHR30627">
    <property type="entry name" value="PEPTIDOGLYCAN D,D-TRANSPEPTIDASE"/>
    <property type="match status" value="1"/>
</dbReference>
<organism evidence="17 18">
    <name type="scientific">Oceanidesulfovibrio indonesiensis</name>
    <dbReference type="NCBI Taxonomy" id="54767"/>
    <lineage>
        <taxon>Bacteria</taxon>
        <taxon>Pseudomonadati</taxon>
        <taxon>Thermodesulfobacteriota</taxon>
        <taxon>Desulfovibrionia</taxon>
        <taxon>Desulfovibrionales</taxon>
        <taxon>Desulfovibrionaceae</taxon>
        <taxon>Oceanidesulfovibrio</taxon>
    </lineage>
</organism>
<evidence type="ECO:0000256" key="8">
    <source>
        <dbReference type="ARBA" id="ARBA00022801"/>
    </source>
</evidence>
<dbReference type="InterPro" id="IPR001460">
    <property type="entry name" value="PCN-bd_Tpept"/>
</dbReference>
<keyword evidence="13" id="KW-0961">Cell wall biogenesis/degradation</keyword>